<dbReference type="Proteomes" id="UP000320762">
    <property type="component" value="Unassembled WGS sequence"/>
</dbReference>
<evidence type="ECO:0000313" key="2">
    <source>
        <dbReference type="EMBL" id="TRM56671.1"/>
    </source>
</evidence>
<organism evidence="2 3">
    <name type="scientific">Schizophyllum amplum</name>
    <dbReference type="NCBI Taxonomy" id="97359"/>
    <lineage>
        <taxon>Eukaryota</taxon>
        <taxon>Fungi</taxon>
        <taxon>Dikarya</taxon>
        <taxon>Basidiomycota</taxon>
        <taxon>Agaricomycotina</taxon>
        <taxon>Agaricomycetes</taxon>
        <taxon>Agaricomycetidae</taxon>
        <taxon>Agaricales</taxon>
        <taxon>Schizophyllaceae</taxon>
        <taxon>Schizophyllum</taxon>
    </lineage>
</organism>
<reference evidence="2 3" key="1">
    <citation type="journal article" date="2019" name="New Phytol.">
        <title>Comparative genomics reveals unique wood-decay strategies and fruiting body development in the Schizophyllaceae.</title>
        <authorList>
            <person name="Almasi E."/>
            <person name="Sahu N."/>
            <person name="Krizsan K."/>
            <person name="Balint B."/>
            <person name="Kovacs G.M."/>
            <person name="Kiss B."/>
            <person name="Cseklye J."/>
            <person name="Drula E."/>
            <person name="Henrissat B."/>
            <person name="Nagy I."/>
            <person name="Chovatia M."/>
            <person name="Adam C."/>
            <person name="LaButti K."/>
            <person name="Lipzen A."/>
            <person name="Riley R."/>
            <person name="Grigoriev I.V."/>
            <person name="Nagy L.G."/>
        </authorList>
    </citation>
    <scope>NUCLEOTIDE SEQUENCE [LARGE SCALE GENOMIC DNA]</scope>
    <source>
        <strain evidence="2 3">NL-1724</strain>
    </source>
</reference>
<name>A0A550BVW1_9AGAR</name>
<gene>
    <name evidence="2" type="ORF">BD626DRAFT_518677</name>
</gene>
<evidence type="ECO:0000256" key="1">
    <source>
        <dbReference type="SAM" id="MobiDB-lite"/>
    </source>
</evidence>
<dbReference type="AlphaFoldDB" id="A0A550BVW1"/>
<keyword evidence="3" id="KW-1185">Reference proteome</keyword>
<proteinExistence type="predicted"/>
<feature type="region of interest" description="Disordered" evidence="1">
    <location>
        <begin position="1"/>
        <end position="64"/>
    </location>
</feature>
<comment type="caution">
    <text evidence="2">The sequence shown here is derived from an EMBL/GenBank/DDBJ whole genome shotgun (WGS) entry which is preliminary data.</text>
</comment>
<feature type="compositionally biased region" description="Basic and acidic residues" evidence="1">
    <location>
        <begin position="19"/>
        <end position="29"/>
    </location>
</feature>
<accession>A0A550BVW1</accession>
<evidence type="ECO:0000313" key="3">
    <source>
        <dbReference type="Proteomes" id="UP000320762"/>
    </source>
</evidence>
<protein>
    <submittedName>
        <fullName evidence="2">Uncharacterized protein</fullName>
    </submittedName>
</protein>
<sequence>MVHPQISTDPRKTYSPCSRDGDPLPHEFGGRQCAASTPKPEPQPEIEIGGRLSIANAADDADAG</sequence>
<feature type="non-terminal residue" evidence="2">
    <location>
        <position position="64"/>
    </location>
</feature>
<dbReference type="EMBL" id="VDMD01000063">
    <property type="protein sequence ID" value="TRM56671.1"/>
    <property type="molecule type" value="Genomic_DNA"/>
</dbReference>